<dbReference type="Proteomes" id="UP000024441">
    <property type="component" value="Segment"/>
</dbReference>
<protein>
    <submittedName>
        <fullName evidence="2">Excise</fullName>
    </submittedName>
</protein>
<dbReference type="Pfam" id="PF12728">
    <property type="entry name" value="HTH_17"/>
    <property type="match status" value="1"/>
</dbReference>
<evidence type="ECO:0000259" key="1">
    <source>
        <dbReference type="Pfam" id="PF12728"/>
    </source>
</evidence>
<reference evidence="2 3" key="1">
    <citation type="submission" date="2014-02" db="EMBL/GenBank/DDBJ databases">
        <authorList>
            <person name="Bateh S."/>
            <person name="Bernal D."/>
            <person name="Debose F."/>
            <person name="Kujala R."/>
            <person name="Lamas N."/>
            <person name="Menkis M."/>
            <person name="Romero R."/>
            <person name="Schrull J."/>
            <person name="Sharma S."/>
            <person name="Sidronio T."/>
            <person name="Solanki D."/>
            <person name="Swartout D."/>
            <person name="Venero M."/>
            <person name="Vijayan A."/>
            <person name="Wang J.-S."/>
            <person name="Yakovenko A."/>
            <person name="Sabo J.L."/>
            <person name="Braun E.L."/>
            <person name="Barbazuk W.B."/>
            <person name="Buck G.A."/>
            <person name="Campbell R."/>
            <person name="Carvalho M.R."/>
            <person name="Duckworth R.A."/>
            <person name="Dunn T."/>
            <person name="Halpern C."/>
            <person name="Johnson A."/>
            <person name="Kiflezghi M.G."/>
            <person name="Lee V."/>
            <person name="Loviza R.A."/>
            <person name="Serrano M.G."/>
            <person name="Shah Z.V."/>
            <person name="Sharma K."/>
            <person name="Voegtly L.J."/>
            <person name="Walstead R."/>
            <person name="Wang Y.P."/>
            <person name="Bradley K.W."/>
            <person name="Clarke D.Q."/>
            <person name="Barker L.P."/>
            <person name="Bailey C."/>
            <person name="Asai D.J."/>
            <person name="Bowman C.A."/>
            <person name="Russell D.A."/>
            <person name="Pope W.H."/>
            <person name="Jacobs-Sera D."/>
            <person name="Hendrix R.W."/>
            <person name="Hatfull G.F."/>
        </authorList>
    </citation>
    <scope>NUCLEOTIDE SEQUENCE [LARGE SCALE GENOMIC DNA]</scope>
</reference>
<dbReference type="InterPro" id="IPR041657">
    <property type="entry name" value="HTH_17"/>
</dbReference>
<keyword evidence="3" id="KW-1185">Reference proteome</keyword>
<dbReference type="KEGG" id="vg:19488344"/>
<organism evidence="2 3">
    <name type="scientific">Mycobacterium phage Bernal13</name>
    <dbReference type="NCBI Taxonomy" id="1486424"/>
    <lineage>
        <taxon>Viruses</taxon>
        <taxon>Duplodnaviria</taxon>
        <taxon>Heunggongvirae</taxon>
        <taxon>Uroviricota</taxon>
        <taxon>Caudoviricetes</taxon>
        <taxon>Bernalvirus</taxon>
        <taxon>Bernalvirus bernal13</taxon>
    </lineage>
</organism>
<feature type="domain" description="Helix-turn-helix" evidence="1">
    <location>
        <begin position="13"/>
        <end position="57"/>
    </location>
</feature>
<dbReference type="RefSeq" id="YP_009031163.1">
    <property type="nucleotide sequence ID" value="NC_024135.1"/>
</dbReference>
<dbReference type="GeneID" id="19488344"/>
<gene>
    <name evidence="2" type="primary">37</name>
    <name evidence="2" type="ORF">PBI_BERNAL13_37</name>
</gene>
<dbReference type="EMBL" id="KJ510413">
    <property type="protein sequence ID" value="AHY26952.1"/>
    <property type="molecule type" value="Genomic_DNA"/>
</dbReference>
<sequence>MIGAPSRLIYDEESAAELLSTTPRRLAELRRAGEIVAVRDGRAYKYRADDLKAYVDRLPAYEPGQVAS</sequence>
<evidence type="ECO:0000313" key="3">
    <source>
        <dbReference type="Proteomes" id="UP000024441"/>
    </source>
</evidence>
<accession>A0A023W748</accession>
<name>A0A023W748_9CAUD</name>
<proteinExistence type="predicted"/>
<evidence type="ECO:0000313" key="2">
    <source>
        <dbReference type="EMBL" id="AHY26952.1"/>
    </source>
</evidence>